<evidence type="ECO:0000313" key="4">
    <source>
        <dbReference type="Proteomes" id="UP000199187"/>
    </source>
</evidence>
<keyword evidence="4" id="KW-1185">Reference proteome</keyword>
<dbReference type="InterPro" id="IPR036291">
    <property type="entry name" value="NAD(P)-bd_dom_sf"/>
</dbReference>
<dbReference type="InterPro" id="IPR020904">
    <property type="entry name" value="Sc_DH/Rdtase_CS"/>
</dbReference>
<keyword evidence="2" id="KW-0560">Oxidoreductase</keyword>
<organism evidence="3 4">
    <name type="scientific">Kosakonia arachidis</name>
    <dbReference type="NCBI Taxonomy" id="551989"/>
    <lineage>
        <taxon>Bacteria</taxon>
        <taxon>Pseudomonadati</taxon>
        <taxon>Pseudomonadota</taxon>
        <taxon>Gammaproteobacteria</taxon>
        <taxon>Enterobacterales</taxon>
        <taxon>Enterobacteriaceae</taxon>
        <taxon>Kosakonia</taxon>
    </lineage>
</organism>
<evidence type="ECO:0000313" key="3">
    <source>
        <dbReference type="EMBL" id="SFU15470.1"/>
    </source>
</evidence>
<dbReference type="PANTHER" id="PTHR42901">
    <property type="entry name" value="ALCOHOL DEHYDROGENASE"/>
    <property type="match status" value="1"/>
</dbReference>
<dbReference type="Gene3D" id="3.40.50.720">
    <property type="entry name" value="NAD(P)-binding Rossmann-like Domain"/>
    <property type="match status" value="1"/>
</dbReference>
<dbReference type="Proteomes" id="UP000199187">
    <property type="component" value="Unassembled WGS sequence"/>
</dbReference>
<dbReference type="AlphaFoldDB" id="A0A1I7DUW8"/>
<evidence type="ECO:0000256" key="1">
    <source>
        <dbReference type="ARBA" id="ARBA00006484"/>
    </source>
</evidence>
<sequence length="267" mass="29731">MQKTILITGAGSGFGEAAAIRLAQEGHNVIATVQCSPQVTPLRMKARELGLTSLQVEKLDLCDPHDMDFAQHFDVDVLWNNAGMGEGGPVFEIPIDLVRKNFEVNVFLPLILTQAFVRKWINQKKQAKVVFTSSMSGLFSPVNWGVYASTKHALEAIAEAMQQELAGYGIKVQTINPGAFYTGFNETMADTPFRWLSDEKHVTRRDELRAQFDEALASPFGHLDAQEMIDRMVEIVPADTGKFRNVVPQAVEDMLRAHQQGAWDNQI</sequence>
<dbReference type="NCBIfam" id="NF006776">
    <property type="entry name" value="PRK09291.1"/>
    <property type="match status" value="1"/>
</dbReference>
<comment type="similarity">
    <text evidence="1">Belongs to the short-chain dehydrogenases/reductases (SDR) family.</text>
</comment>
<dbReference type="SUPFAM" id="SSF51735">
    <property type="entry name" value="NAD(P)-binding Rossmann-fold domains"/>
    <property type="match status" value="1"/>
</dbReference>
<dbReference type="GO" id="GO:0016491">
    <property type="term" value="F:oxidoreductase activity"/>
    <property type="evidence" value="ECO:0007669"/>
    <property type="project" value="UniProtKB-KW"/>
</dbReference>
<dbReference type="PANTHER" id="PTHR42901:SF1">
    <property type="entry name" value="ALCOHOL DEHYDROGENASE"/>
    <property type="match status" value="1"/>
</dbReference>
<evidence type="ECO:0000256" key="2">
    <source>
        <dbReference type="ARBA" id="ARBA00023002"/>
    </source>
</evidence>
<proteinExistence type="inferred from homology"/>
<dbReference type="RefSeq" id="WP_090125058.1">
    <property type="nucleotide sequence ID" value="NZ_CP045300.1"/>
</dbReference>
<protein>
    <submittedName>
        <fullName evidence="3">Short-chain dehydrogenase</fullName>
    </submittedName>
</protein>
<dbReference type="PROSITE" id="PS00061">
    <property type="entry name" value="ADH_SHORT"/>
    <property type="match status" value="1"/>
</dbReference>
<accession>A0A1I7DUW8</accession>
<dbReference type="PRINTS" id="PR00081">
    <property type="entry name" value="GDHRDH"/>
</dbReference>
<gene>
    <name evidence="3" type="ORF">SAMN05192562_10710</name>
</gene>
<dbReference type="Pfam" id="PF00106">
    <property type="entry name" value="adh_short"/>
    <property type="match status" value="1"/>
</dbReference>
<name>A0A1I7DUW8_9ENTR</name>
<dbReference type="InterPro" id="IPR002347">
    <property type="entry name" value="SDR_fam"/>
</dbReference>
<reference evidence="4" key="1">
    <citation type="submission" date="2016-10" db="EMBL/GenBank/DDBJ databases">
        <authorList>
            <person name="Varghese N."/>
            <person name="Submissions S."/>
        </authorList>
    </citation>
    <scope>NUCLEOTIDE SEQUENCE [LARGE SCALE GENOMIC DNA]</scope>
    <source>
        <strain evidence="4">Ah-143</strain>
    </source>
</reference>
<dbReference type="EMBL" id="FPAU01000007">
    <property type="protein sequence ID" value="SFU15470.1"/>
    <property type="molecule type" value="Genomic_DNA"/>
</dbReference>
<dbReference type="OrthoDB" id="9775296at2"/>